<feature type="transmembrane region" description="Helical" evidence="1">
    <location>
        <begin position="58"/>
        <end position="78"/>
    </location>
</feature>
<feature type="transmembrane region" description="Helical" evidence="1">
    <location>
        <begin position="150"/>
        <end position="168"/>
    </location>
</feature>
<feature type="transmembrane region" description="Helical" evidence="1">
    <location>
        <begin position="118"/>
        <end position="138"/>
    </location>
</feature>
<accession>A0A5B6TLN5</accession>
<reference evidence="2 3" key="1">
    <citation type="submission" date="2019-07" db="EMBL/GenBank/DDBJ databases">
        <title>Rufibacter sp. nov., isolated from lake sediment.</title>
        <authorList>
            <person name="Qu J.-H."/>
        </authorList>
    </citation>
    <scope>NUCLEOTIDE SEQUENCE [LARGE SCALE GENOMIC DNA]</scope>
    <source>
        <strain evidence="2 3">NBS58-1</strain>
    </source>
</reference>
<gene>
    <name evidence="2" type="ORF">FOA19_06985</name>
</gene>
<keyword evidence="1" id="KW-0472">Membrane</keyword>
<keyword evidence="1" id="KW-1133">Transmembrane helix</keyword>
<dbReference type="OrthoDB" id="1160343at2"/>
<dbReference type="RefSeq" id="WP_149090025.1">
    <property type="nucleotide sequence ID" value="NZ_VKKY01000001.1"/>
</dbReference>
<dbReference type="AlphaFoldDB" id="A0A5B6TLN5"/>
<evidence type="ECO:0000256" key="1">
    <source>
        <dbReference type="SAM" id="Phobius"/>
    </source>
</evidence>
<organism evidence="2 3">
    <name type="scientific">Rufibacter hautae</name>
    <dbReference type="NCBI Taxonomy" id="2595005"/>
    <lineage>
        <taxon>Bacteria</taxon>
        <taxon>Pseudomonadati</taxon>
        <taxon>Bacteroidota</taxon>
        <taxon>Cytophagia</taxon>
        <taxon>Cytophagales</taxon>
        <taxon>Hymenobacteraceae</taxon>
        <taxon>Rufibacter</taxon>
    </lineage>
</organism>
<evidence type="ECO:0000313" key="2">
    <source>
        <dbReference type="EMBL" id="KAA3440390.1"/>
    </source>
</evidence>
<evidence type="ECO:0008006" key="4">
    <source>
        <dbReference type="Google" id="ProtNLM"/>
    </source>
</evidence>
<sequence length="178" mass="20081">MTTFKYVLATLAAVALSWPLHELAHWLTGELLGYDMTMTLNATYPTGRKYLHEWHGHVMSAAGPILTILQALLIYFLLKRNGTTLLFPFLVTCLYMRLMAAGISFLNPNDEARISKALGIGMFTLPLLVSGLLFFLTYDVSKARKLKTKLILWTVFLIMFFSSILILSDQAFKVKLLS</sequence>
<comment type="caution">
    <text evidence="2">The sequence shown here is derived from an EMBL/GenBank/DDBJ whole genome shotgun (WGS) entry which is preliminary data.</text>
</comment>
<keyword evidence="3" id="KW-1185">Reference proteome</keyword>
<name>A0A5B6TLN5_9BACT</name>
<dbReference type="Proteomes" id="UP000324133">
    <property type="component" value="Unassembled WGS sequence"/>
</dbReference>
<proteinExistence type="predicted"/>
<evidence type="ECO:0000313" key="3">
    <source>
        <dbReference type="Proteomes" id="UP000324133"/>
    </source>
</evidence>
<dbReference type="EMBL" id="VKKY01000001">
    <property type="protein sequence ID" value="KAA3440390.1"/>
    <property type="molecule type" value="Genomic_DNA"/>
</dbReference>
<protein>
    <recommendedName>
        <fullName evidence="4">DUF3267 domain-containing protein</fullName>
    </recommendedName>
</protein>
<keyword evidence="1" id="KW-0812">Transmembrane</keyword>
<feature type="transmembrane region" description="Helical" evidence="1">
    <location>
        <begin position="85"/>
        <end position="106"/>
    </location>
</feature>